<dbReference type="KEGG" id="acan:ACA1_055360"/>
<protein>
    <submittedName>
        <fullName evidence="1">Uncharacterized protein</fullName>
    </submittedName>
</protein>
<sequence>MASGWFFGLNATDDQLVWRTMLGPHPNAVITVSATVHRGGLLVGVSSTENQFGPVAALDARSGRVAPQTYMTPTTRAGVGL</sequence>
<dbReference type="SUPFAM" id="SSF50998">
    <property type="entry name" value="Quinoprotein alcohol dehydrogenase-like"/>
    <property type="match status" value="1"/>
</dbReference>
<dbReference type="Proteomes" id="UP000011083">
    <property type="component" value="Unassembled WGS sequence"/>
</dbReference>
<keyword evidence="2" id="KW-1185">Reference proteome</keyword>
<evidence type="ECO:0000313" key="1">
    <source>
        <dbReference type="EMBL" id="ELR20770.1"/>
    </source>
</evidence>
<gene>
    <name evidence="1" type="ORF">ACA1_055360</name>
</gene>
<dbReference type="InterPro" id="IPR011047">
    <property type="entry name" value="Quinoprotein_ADH-like_sf"/>
</dbReference>
<proteinExistence type="predicted"/>
<name>L8H6J1_ACACF</name>
<dbReference type="RefSeq" id="XP_004344173.1">
    <property type="nucleotide sequence ID" value="XM_004344123.1"/>
</dbReference>
<dbReference type="VEuPathDB" id="AmoebaDB:ACA1_055360"/>
<dbReference type="EMBL" id="KB007909">
    <property type="protein sequence ID" value="ELR20770.1"/>
    <property type="molecule type" value="Genomic_DNA"/>
</dbReference>
<reference evidence="1 2" key="1">
    <citation type="journal article" date="2013" name="Genome Biol.">
        <title>Genome of Acanthamoeba castellanii highlights extensive lateral gene transfer and early evolution of tyrosine kinase signaling.</title>
        <authorList>
            <person name="Clarke M."/>
            <person name="Lohan A.J."/>
            <person name="Liu B."/>
            <person name="Lagkouvardos I."/>
            <person name="Roy S."/>
            <person name="Zafar N."/>
            <person name="Bertelli C."/>
            <person name="Schilde C."/>
            <person name="Kianianmomeni A."/>
            <person name="Burglin T.R."/>
            <person name="Frech C."/>
            <person name="Turcotte B."/>
            <person name="Kopec K.O."/>
            <person name="Synnott J.M."/>
            <person name="Choo C."/>
            <person name="Paponov I."/>
            <person name="Finkler A."/>
            <person name="Soon Heng Tan C."/>
            <person name="Hutchins A.P."/>
            <person name="Weinmeier T."/>
            <person name="Rattei T."/>
            <person name="Chu J.S."/>
            <person name="Gimenez G."/>
            <person name="Irimia M."/>
            <person name="Rigden D.J."/>
            <person name="Fitzpatrick D.A."/>
            <person name="Lorenzo-Morales J."/>
            <person name="Bateman A."/>
            <person name="Chiu C.H."/>
            <person name="Tang P."/>
            <person name="Hegemann P."/>
            <person name="Fromm H."/>
            <person name="Raoult D."/>
            <person name="Greub G."/>
            <person name="Miranda-Saavedra D."/>
            <person name="Chen N."/>
            <person name="Nash P."/>
            <person name="Ginger M.L."/>
            <person name="Horn M."/>
            <person name="Schaap P."/>
            <person name="Caler L."/>
            <person name="Loftus B."/>
        </authorList>
    </citation>
    <scope>NUCLEOTIDE SEQUENCE [LARGE SCALE GENOMIC DNA]</scope>
    <source>
        <strain evidence="1 2">Neff</strain>
    </source>
</reference>
<dbReference type="AlphaFoldDB" id="L8H6J1"/>
<dbReference type="OrthoDB" id="416253at2759"/>
<evidence type="ECO:0000313" key="2">
    <source>
        <dbReference type="Proteomes" id="UP000011083"/>
    </source>
</evidence>
<accession>L8H6J1</accession>
<organism evidence="1 2">
    <name type="scientific">Acanthamoeba castellanii (strain ATCC 30010 / Neff)</name>
    <dbReference type="NCBI Taxonomy" id="1257118"/>
    <lineage>
        <taxon>Eukaryota</taxon>
        <taxon>Amoebozoa</taxon>
        <taxon>Discosea</taxon>
        <taxon>Longamoebia</taxon>
        <taxon>Centramoebida</taxon>
        <taxon>Acanthamoebidae</taxon>
        <taxon>Acanthamoeba</taxon>
    </lineage>
</organism>
<dbReference type="GeneID" id="14921640"/>
<dbReference type="Gene3D" id="2.140.10.10">
    <property type="entry name" value="Quinoprotein alcohol dehydrogenase-like superfamily"/>
    <property type="match status" value="1"/>
</dbReference>